<dbReference type="Proteomes" id="UP000000265">
    <property type="component" value="Chromosome"/>
</dbReference>
<dbReference type="EMBL" id="CP000647">
    <property type="protein sequence ID" value="ABR77294.1"/>
    <property type="molecule type" value="Genomic_DNA"/>
</dbReference>
<evidence type="ECO:0000313" key="2">
    <source>
        <dbReference type="EMBL" id="ABR77294.1"/>
    </source>
</evidence>
<evidence type="ECO:0000313" key="3">
    <source>
        <dbReference type="Proteomes" id="UP000000265"/>
    </source>
</evidence>
<accession>A6T9M3</accession>
<feature type="region of interest" description="Disordered" evidence="1">
    <location>
        <begin position="1"/>
        <end position="48"/>
    </location>
</feature>
<proteinExistence type="predicted"/>
<dbReference type="HOGENOM" id="CLU_208401_0_0_6"/>
<dbReference type="PaxDb" id="272620-KPN_01863"/>
<gene>
    <name evidence="2" type="ORF">KPN_01863</name>
</gene>
<sequence length="76" mass="8843">MGKVNNHRTNRKEPMMKSNTLRKRPTDVPVQKASEQPGKDLREADKQRQHKEFIAAMNEFITKGGTLTDDEFFRVL</sequence>
<name>A6T9M3_KLEP7</name>
<dbReference type="KEGG" id="kpn:KPN_01863"/>
<reference evidence="2 3" key="1">
    <citation type="journal article" date="2001" name="Nature">
        <title>Complete genome sequence of Salmonella enterica serovar Typhimurium LT2.</title>
        <authorList>
            <person name="McClelland M."/>
            <person name="Sanderson K.E."/>
            <person name="Spieth J."/>
            <person name="Clifton S.W."/>
            <person name="Latreille P."/>
            <person name="Courtney L."/>
            <person name="Porwollik S."/>
            <person name="Ali J."/>
            <person name="Dante M."/>
            <person name="Du F."/>
            <person name="Hou S."/>
            <person name="Layman D."/>
            <person name="Leonard S."/>
            <person name="Nguyen C."/>
            <person name="Scott K."/>
            <person name="Holmes A."/>
            <person name="Grewal N."/>
            <person name="Mulvaney E."/>
            <person name="Ryan E."/>
            <person name="Sun H."/>
            <person name="Florea L."/>
            <person name="Miller W."/>
            <person name="Stoneking T."/>
            <person name="Nhan M."/>
            <person name="Waterston R."/>
            <person name="Wilson R.K."/>
        </authorList>
    </citation>
    <scope>NUCLEOTIDE SEQUENCE [LARGE SCALE GENOMIC DNA]</scope>
    <source>
        <strain evidence="3">ATCC 700721 / MGH 78578</strain>
    </source>
</reference>
<protein>
    <submittedName>
        <fullName evidence="2">Uncharacterized protein</fullName>
    </submittedName>
</protein>
<dbReference type="AlphaFoldDB" id="A6T9M3"/>
<evidence type="ECO:0000256" key="1">
    <source>
        <dbReference type="SAM" id="MobiDB-lite"/>
    </source>
</evidence>
<organism evidence="2 3">
    <name type="scientific">Klebsiella pneumoniae subsp. pneumoniae (strain ATCC 700721 / MGH 78578)</name>
    <dbReference type="NCBI Taxonomy" id="272620"/>
    <lineage>
        <taxon>Bacteria</taxon>
        <taxon>Pseudomonadati</taxon>
        <taxon>Pseudomonadota</taxon>
        <taxon>Gammaproteobacteria</taxon>
        <taxon>Enterobacterales</taxon>
        <taxon>Enterobacteriaceae</taxon>
        <taxon>Klebsiella/Raoultella group</taxon>
        <taxon>Klebsiella</taxon>
        <taxon>Klebsiella pneumoniae complex</taxon>
    </lineage>
</organism>
<reference evidence="2 3" key="2">
    <citation type="submission" date="2006-09" db="EMBL/GenBank/DDBJ databases">
        <authorList>
            <consortium name="The Klebsiella pneumonia Genome Sequencing Project"/>
            <person name="McClelland M."/>
            <person name="Sanderson E.K."/>
            <person name="Spieth J."/>
            <person name="Clifton W.S."/>
            <person name="Latreille P."/>
            <person name="Sabo A."/>
            <person name="Pepin K."/>
            <person name="Bhonagiri V."/>
            <person name="Porwollik S."/>
            <person name="Ali J."/>
            <person name="Wilson R.K."/>
        </authorList>
    </citation>
    <scope>NUCLEOTIDE SEQUENCE [LARGE SCALE GENOMIC DNA]</scope>
    <source>
        <strain evidence="3">ATCC 700721 / MGH 78578</strain>
    </source>
</reference>
<dbReference type="STRING" id="272620.KPN_01863"/>
<dbReference type="EnsemblBacteria" id="ABR77294">
    <property type="protein sequence ID" value="ABR77294"/>
    <property type="gene ID" value="KPN_01863"/>
</dbReference>
<feature type="compositionally biased region" description="Basic residues" evidence="1">
    <location>
        <begin position="1"/>
        <end position="10"/>
    </location>
</feature>
<feature type="compositionally biased region" description="Basic and acidic residues" evidence="1">
    <location>
        <begin position="37"/>
        <end position="48"/>
    </location>
</feature>